<accession>A0ABT7IL19</accession>
<comment type="similarity">
    <text evidence="1">Belongs to the IS21/IS1162 putative ATP-binding protein family.</text>
</comment>
<protein>
    <submittedName>
        <fullName evidence="5">IS21-like element helper ATPase IstB</fullName>
    </submittedName>
</protein>
<keyword evidence="2" id="KW-0547">Nucleotide-binding</keyword>
<dbReference type="InterPro" id="IPR027417">
    <property type="entry name" value="P-loop_NTPase"/>
</dbReference>
<dbReference type="NCBIfam" id="NF038214">
    <property type="entry name" value="IS21_help_AAA"/>
    <property type="match status" value="1"/>
</dbReference>
<dbReference type="PIRSF" id="PIRSF003073">
    <property type="entry name" value="DNAC_TnpB_IstB"/>
    <property type="match status" value="1"/>
</dbReference>
<dbReference type="PANTHER" id="PTHR30050:SF4">
    <property type="entry name" value="ATP-BINDING PROTEIN RV3427C IN INSERTION SEQUENCE-RELATED"/>
    <property type="match status" value="1"/>
</dbReference>
<dbReference type="InterPro" id="IPR028350">
    <property type="entry name" value="DNAC/IstB-like"/>
</dbReference>
<keyword evidence="3" id="KW-0067">ATP-binding</keyword>
<evidence type="ECO:0000256" key="1">
    <source>
        <dbReference type="ARBA" id="ARBA00008059"/>
    </source>
</evidence>
<dbReference type="CDD" id="cd00009">
    <property type="entry name" value="AAA"/>
    <property type="match status" value="1"/>
</dbReference>
<gene>
    <name evidence="5" type="primary">istB</name>
    <name evidence="5" type="ORF">MUN46_003805</name>
</gene>
<comment type="caution">
    <text evidence="5">The sequence shown here is derived from an EMBL/GenBank/DDBJ whole genome shotgun (WGS) entry which is preliminary data.</text>
</comment>
<proteinExistence type="inferred from homology"/>
<evidence type="ECO:0000256" key="3">
    <source>
        <dbReference type="ARBA" id="ARBA00022840"/>
    </source>
</evidence>
<keyword evidence="6" id="KW-1185">Reference proteome</keyword>
<dbReference type="InterPro" id="IPR002611">
    <property type="entry name" value="IstB_ATP-bd"/>
</dbReference>
<dbReference type="Pfam" id="PF01695">
    <property type="entry name" value="IstB_IS21"/>
    <property type="match status" value="1"/>
</dbReference>
<dbReference type="EMBL" id="JAKZJU020000001">
    <property type="protein sequence ID" value="MDL2059068.1"/>
    <property type="molecule type" value="Genomic_DNA"/>
</dbReference>
<dbReference type="InterPro" id="IPR047661">
    <property type="entry name" value="IstB"/>
</dbReference>
<reference evidence="5" key="1">
    <citation type="submission" date="2023-03" db="EMBL/GenBank/DDBJ databases">
        <title>Mesosutterella sp. nov. isolated from porcine feces.</title>
        <authorList>
            <person name="Yu S."/>
        </authorList>
    </citation>
    <scope>NUCLEOTIDE SEQUENCE</scope>
    <source>
        <strain evidence="5">AGMB02718</strain>
    </source>
</reference>
<evidence type="ECO:0000256" key="2">
    <source>
        <dbReference type="ARBA" id="ARBA00022741"/>
    </source>
</evidence>
<dbReference type="InterPro" id="IPR003593">
    <property type="entry name" value="AAA+_ATPase"/>
</dbReference>
<evidence type="ECO:0000313" key="6">
    <source>
        <dbReference type="Proteomes" id="UP001165481"/>
    </source>
</evidence>
<sequence length="265" mass="29813">MRETDKELKACAARLKLTFIRDNLEDLLKSATENKMTVREALAFLFGEEIRRRNANRCSLWMSGAHFPVIKELRDFDLTFQPSIDPGLFREMCSLEWVGNGENVVLVGPPGVGKTHLAIGLGVSAVRAGMTVRFFSAKDLIEVLSKAYSEGVFENKLKEINKSRLLIIDELGYTPLSPVQTQLLYHLVALRYEKKSVIVTSNRPAGQWELFMGDKAASNAILDRLLHHCTAIAIKGESYRIHEGRMRKFKKTKAKEVGAENTQTS</sequence>
<evidence type="ECO:0000259" key="4">
    <source>
        <dbReference type="SMART" id="SM00382"/>
    </source>
</evidence>
<evidence type="ECO:0000313" key="5">
    <source>
        <dbReference type="EMBL" id="MDL2059068.1"/>
    </source>
</evidence>
<dbReference type="Gene3D" id="3.40.50.300">
    <property type="entry name" value="P-loop containing nucleotide triphosphate hydrolases"/>
    <property type="match status" value="1"/>
</dbReference>
<dbReference type="SMART" id="SM00382">
    <property type="entry name" value="AAA"/>
    <property type="match status" value="1"/>
</dbReference>
<feature type="domain" description="AAA+ ATPase" evidence="4">
    <location>
        <begin position="100"/>
        <end position="233"/>
    </location>
</feature>
<name>A0ABT7IL19_9BURK</name>
<dbReference type="Proteomes" id="UP001165481">
    <property type="component" value="Unassembled WGS sequence"/>
</dbReference>
<dbReference type="RefSeq" id="WP_285230554.1">
    <property type="nucleotide sequence ID" value="NZ_JAKZJU020000001.1"/>
</dbReference>
<organism evidence="5 6">
    <name type="scientific">Mesosutterella faecium</name>
    <dbReference type="NCBI Taxonomy" id="2925194"/>
    <lineage>
        <taxon>Bacteria</taxon>
        <taxon>Pseudomonadati</taxon>
        <taxon>Pseudomonadota</taxon>
        <taxon>Betaproteobacteria</taxon>
        <taxon>Burkholderiales</taxon>
        <taxon>Sutterellaceae</taxon>
        <taxon>Mesosutterella</taxon>
    </lineage>
</organism>
<dbReference type="SUPFAM" id="SSF52540">
    <property type="entry name" value="P-loop containing nucleoside triphosphate hydrolases"/>
    <property type="match status" value="1"/>
</dbReference>
<dbReference type="PANTHER" id="PTHR30050">
    <property type="entry name" value="CHROMOSOMAL REPLICATION INITIATOR PROTEIN DNAA"/>
    <property type="match status" value="1"/>
</dbReference>